<keyword evidence="3 7" id="KW-0812">Transmembrane</keyword>
<keyword evidence="6 7" id="KW-0472">Membrane</keyword>
<dbReference type="AlphaFoldDB" id="A0AAU9STA1"/>
<evidence type="ECO:0000256" key="5">
    <source>
        <dbReference type="ARBA" id="ARBA00022989"/>
    </source>
</evidence>
<feature type="transmembrane region" description="Helical" evidence="7">
    <location>
        <begin position="31"/>
        <end position="51"/>
    </location>
</feature>
<feature type="domain" description="Trichome birefringence-like N-terminal" evidence="9">
    <location>
        <begin position="92"/>
        <end position="146"/>
    </location>
</feature>
<evidence type="ECO:0000256" key="2">
    <source>
        <dbReference type="ARBA" id="ARBA00007727"/>
    </source>
</evidence>
<dbReference type="EMBL" id="OU466862">
    <property type="protein sequence ID" value="CAH2071082.1"/>
    <property type="molecule type" value="Genomic_DNA"/>
</dbReference>
<evidence type="ECO:0000256" key="6">
    <source>
        <dbReference type="ARBA" id="ARBA00023136"/>
    </source>
</evidence>
<dbReference type="PANTHER" id="PTHR32285">
    <property type="entry name" value="PROTEIN TRICHOME BIREFRINGENCE-LIKE 9-RELATED"/>
    <property type="match status" value="1"/>
</dbReference>
<dbReference type="Proteomes" id="UP000836841">
    <property type="component" value="Chromosome 6"/>
</dbReference>
<dbReference type="InterPro" id="IPR026057">
    <property type="entry name" value="TBL_C"/>
</dbReference>
<evidence type="ECO:0000256" key="4">
    <source>
        <dbReference type="ARBA" id="ARBA00022968"/>
    </source>
</evidence>
<dbReference type="GO" id="GO:0005794">
    <property type="term" value="C:Golgi apparatus"/>
    <property type="evidence" value="ECO:0007669"/>
    <property type="project" value="TreeGrafter"/>
</dbReference>
<name>A0AAU9STA1_THLAR</name>
<dbReference type="PANTHER" id="PTHR32285:SF344">
    <property type="entry name" value="PROTEIN TRICHOME BIREFRINGENCE-LIKE 23"/>
    <property type="match status" value="1"/>
</dbReference>
<proteinExistence type="inferred from homology"/>
<accession>A0AAU9STA1</accession>
<dbReference type="Pfam" id="PF13839">
    <property type="entry name" value="PC-Esterase"/>
    <property type="match status" value="1"/>
</dbReference>
<comment type="similarity">
    <text evidence="2">Belongs to the PC-esterase family. TBL subfamily.</text>
</comment>
<evidence type="ECO:0000256" key="3">
    <source>
        <dbReference type="ARBA" id="ARBA00022692"/>
    </source>
</evidence>
<dbReference type="Pfam" id="PF14416">
    <property type="entry name" value="PMR5N"/>
    <property type="match status" value="1"/>
</dbReference>
<gene>
    <name evidence="10" type="ORF">TAV2_LOCUS21216</name>
</gene>
<keyword evidence="11" id="KW-1185">Reference proteome</keyword>
<dbReference type="InterPro" id="IPR025846">
    <property type="entry name" value="TBL_N"/>
</dbReference>
<reference evidence="10 11" key="1">
    <citation type="submission" date="2022-03" db="EMBL/GenBank/DDBJ databases">
        <authorList>
            <person name="Nunn A."/>
            <person name="Chopra R."/>
            <person name="Nunn A."/>
            <person name="Contreras Garrido A."/>
        </authorList>
    </citation>
    <scope>NUCLEOTIDE SEQUENCE [LARGE SCALE GENOMIC DNA]</scope>
</reference>
<dbReference type="InterPro" id="IPR029962">
    <property type="entry name" value="TBL"/>
</dbReference>
<evidence type="ECO:0000256" key="1">
    <source>
        <dbReference type="ARBA" id="ARBA00004167"/>
    </source>
</evidence>
<evidence type="ECO:0000313" key="11">
    <source>
        <dbReference type="Proteomes" id="UP000836841"/>
    </source>
</evidence>
<evidence type="ECO:0000259" key="8">
    <source>
        <dbReference type="Pfam" id="PF13839"/>
    </source>
</evidence>
<keyword evidence="5 7" id="KW-1133">Transmembrane helix</keyword>
<protein>
    <recommendedName>
        <fullName evidence="12">Trichome birefringence-like N-terminal domain-containing protein</fullName>
    </recommendedName>
</protein>
<dbReference type="GO" id="GO:0016020">
    <property type="term" value="C:membrane"/>
    <property type="evidence" value="ECO:0007669"/>
    <property type="project" value="UniProtKB-SubCell"/>
</dbReference>
<keyword evidence="4" id="KW-0735">Signal-anchor</keyword>
<feature type="domain" description="Trichome birefringence-like C-terminal" evidence="8">
    <location>
        <begin position="147"/>
        <end position="438"/>
    </location>
</feature>
<evidence type="ECO:0000259" key="9">
    <source>
        <dbReference type="Pfam" id="PF14416"/>
    </source>
</evidence>
<evidence type="ECO:0000256" key="7">
    <source>
        <dbReference type="SAM" id="Phobius"/>
    </source>
</evidence>
<dbReference type="GO" id="GO:0016413">
    <property type="term" value="F:O-acetyltransferase activity"/>
    <property type="evidence" value="ECO:0007669"/>
    <property type="project" value="InterPro"/>
</dbReference>
<organism evidence="10 11">
    <name type="scientific">Thlaspi arvense</name>
    <name type="common">Field penny-cress</name>
    <dbReference type="NCBI Taxonomy" id="13288"/>
    <lineage>
        <taxon>Eukaryota</taxon>
        <taxon>Viridiplantae</taxon>
        <taxon>Streptophyta</taxon>
        <taxon>Embryophyta</taxon>
        <taxon>Tracheophyta</taxon>
        <taxon>Spermatophyta</taxon>
        <taxon>Magnoliopsida</taxon>
        <taxon>eudicotyledons</taxon>
        <taxon>Gunneridae</taxon>
        <taxon>Pentapetalae</taxon>
        <taxon>rosids</taxon>
        <taxon>malvids</taxon>
        <taxon>Brassicales</taxon>
        <taxon>Brassicaceae</taxon>
        <taxon>Thlaspideae</taxon>
        <taxon>Thlaspi</taxon>
    </lineage>
</organism>
<comment type="subcellular location">
    <subcellularLocation>
        <location evidence="1">Membrane</location>
        <topology evidence="1">Single-pass membrane protein</topology>
    </subcellularLocation>
</comment>
<evidence type="ECO:0008006" key="12">
    <source>
        <dbReference type="Google" id="ProtNLM"/>
    </source>
</evidence>
<sequence length="447" mass="51066">MYQISSTSSHSSERKKMKLKWESISTLHQNVFLIKLVSAILITALSFRFFFFRFGQFSPVQVSVNGNSDPLISPPSVISDNDDLIPADIVVEKCDLFTGKWIKDPLGPIYTNDSCGIVVDAHQNCITNGRPDSGFLYWKWKPNDCSLPRFDPQKFLQLMRNKSWAFIGDSISRNHVESLLCMLSTVEKPVEVYHDENYRSKRWLFRSHNLTVSNIWSPFLVEAAIFEDSNGVSSAAVQLHLDRLDKTWTDLFPSLDYAIISSGEWFLKTAVYHENASLVGCHGCPESSNMTDLGFDYAYNTSLRHVMNFAARSNTKGMIFFRTSIPDHFENGEWHNGGNCKKSEPVSEEEVEMKVLNKILRDVEISQFERVVMEMGQEMGNFKLLDFARMLLTRPDGHPGAYREFRPFDKDKNAKVQNDCLHWCLPGPIDYLNDVILEIVANGRIGK</sequence>
<evidence type="ECO:0000313" key="10">
    <source>
        <dbReference type="EMBL" id="CAH2071082.1"/>
    </source>
</evidence>